<reference evidence="6 7" key="1">
    <citation type="submission" date="2020-05" db="EMBL/GenBank/DDBJ databases">
        <title>MicrobeNet Type strains.</title>
        <authorList>
            <person name="Nicholson A.C."/>
        </authorList>
    </citation>
    <scope>NUCLEOTIDE SEQUENCE [LARGE SCALE GENOMIC DNA]</scope>
    <source>
        <strain evidence="6 7">JCM 14282</strain>
    </source>
</reference>
<proteinExistence type="predicted"/>
<gene>
    <name evidence="6" type="ORF">HLA99_10115</name>
</gene>
<keyword evidence="7" id="KW-1185">Reference proteome</keyword>
<dbReference type="GO" id="GO:0030170">
    <property type="term" value="F:pyridoxal phosphate binding"/>
    <property type="evidence" value="ECO:0007669"/>
    <property type="project" value="TreeGrafter"/>
</dbReference>
<dbReference type="SMART" id="SM01005">
    <property type="entry name" value="Ala_racemase_C"/>
    <property type="match status" value="1"/>
</dbReference>
<dbReference type="Proteomes" id="UP000543598">
    <property type="component" value="Unassembled WGS sequence"/>
</dbReference>
<dbReference type="GO" id="GO:0005829">
    <property type="term" value="C:cytosol"/>
    <property type="evidence" value="ECO:0007669"/>
    <property type="project" value="TreeGrafter"/>
</dbReference>
<accession>A0A7Y2M0H3</accession>
<dbReference type="InterPro" id="IPR020622">
    <property type="entry name" value="Ala_racemase_pyridoxalP-BS"/>
</dbReference>
<dbReference type="EMBL" id="JABEMB010000013">
    <property type="protein sequence ID" value="NNH04205.1"/>
    <property type="molecule type" value="Genomic_DNA"/>
</dbReference>
<dbReference type="Gene3D" id="3.20.20.10">
    <property type="entry name" value="Alanine racemase"/>
    <property type="match status" value="1"/>
</dbReference>
<dbReference type="SUPFAM" id="SSF50621">
    <property type="entry name" value="Alanine racemase C-terminal domain-like"/>
    <property type="match status" value="1"/>
</dbReference>
<dbReference type="PANTHER" id="PTHR30511">
    <property type="entry name" value="ALANINE RACEMASE"/>
    <property type="match status" value="1"/>
</dbReference>
<keyword evidence="3" id="KW-0413">Isomerase</keyword>
<dbReference type="Pfam" id="PF01168">
    <property type="entry name" value="Ala_racemase_N"/>
    <property type="match status" value="1"/>
</dbReference>
<evidence type="ECO:0000259" key="5">
    <source>
        <dbReference type="SMART" id="SM01005"/>
    </source>
</evidence>
<dbReference type="GO" id="GO:0030632">
    <property type="term" value="P:D-alanine biosynthetic process"/>
    <property type="evidence" value="ECO:0007669"/>
    <property type="project" value="TreeGrafter"/>
</dbReference>
<evidence type="ECO:0000256" key="2">
    <source>
        <dbReference type="ARBA" id="ARBA00022898"/>
    </source>
</evidence>
<dbReference type="AlphaFoldDB" id="A0A7Y2M0H3"/>
<sequence>MTAELHVDLDAFAANLAEIRHRTHPAEHMLVVKDDAYGHGLAPVVRRAWAEGVRWFGAFDVATGRTVRRALPHARIFVWIVATSEEAQDAVAAGLDIGVGDPVLLEDVAAAQGRARVHLKIDTGLHRNGVRAEDWPAFVSRAAELERHGAIEVVGVWSHISEASDADDDAARAEFESAVRVAQDAGLRPALRHLAASAASFARAEFRYDLVRVGAFSYGIRPAGGASDAELGIRPIATLTAPVVRVGEGTVTIGIGSLDGLPSSLAGAVGTPGGPRRLTAVGEDESIVEAWPGAAVGDTVSVFGAGAPLTATDFAETIGTIGEELAVRISPLVRRTYSAG</sequence>
<organism evidence="6 7">
    <name type="scientific">Microbacterium ulmi</name>
    <dbReference type="NCBI Taxonomy" id="179095"/>
    <lineage>
        <taxon>Bacteria</taxon>
        <taxon>Bacillati</taxon>
        <taxon>Actinomycetota</taxon>
        <taxon>Actinomycetes</taxon>
        <taxon>Micrococcales</taxon>
        <taxon>Microbacteriaceae</taxon>
        <taxon>Microbacterium</taxon>
    </lineage>
</organism>
<dbReference type="InterPro" id="IPR011079">
    <property type="entry name" value="Ala_racemase_C"/>
</dbReference>
<comment type="caution">
    <text evidence="6">The sequence shown here is derived from an EMBL/GenBank/DDBJ whole genome shotgun (WGS) entry which is preliminary data.</text>
</comment>
<evidence type="ECO:0000256" key="3">
    <source>
        <dbReference type="ARBA" id="ARBA00023235"/>
    </source>
</evidence>
<evidence type="ECO:0000313" key="6">
    <source>
        <dbReference type="EMBL" id="NNH04205.1"/>
    </source>
</evidence>
<dbReference type="InterPro" id="IPR029066">
    <property type="entry name" value="PLP-binding_barrel"/>
</dbReference>
<dbReference type="PRINTS" id="PR00992">
    <property type="entry name" value="ALARACEMASE"/>
</dbReference>
<dbReference type="PANTHER" id="PTHR30511:SF0">
    <property type="entry name" value="ALANINE RACEMASE, CATABOLIC-RELATED"/>
    <property type="match status" value="1"/>
</dbReference>
<dbReference type="RefSeq" id="WP_167040592.1">
    <property type="nucleotide sequence ID" value="NZ_BAAANA010000003.1"/>
</dbReference>
<dbReference type="PROSITE" id="PS00395">
    <property type="entry name" value="ALANINE_RACEMASE"/>
    <property type="match status" value="1"/>
</dbReference>
<dbReference type="InterPro" id="IPR009006">
    <property type="entry name" value="Ala_racemase/Decarboxylase_C"/>
</dbReference>
<comment type="cofactor">
    <cofactor evidence="1 4">
        <name>pyridoxal 5'-phosphate</name>
        <dbReference type="ChEBI" id="CHEBI:597326"/>
    </cofactor>
</comment>
<keyword evidence="2 4" id="KW-0663">Pyridoxal phosphate</keyword>
<dbReference type="InterPro" id="IPR001608">
    <property type="entry name" value="Ala_racemase_N"/>
</dbReference>
<dbReference type="GO" id="GO:0008784">
    <property type="term" value="F:alanine racemase activity"/>
    <property type="evidence" value="ECO:0007669"/>
    <property type="project" value="InterPro"/>
</dbReference>
<dbReference type="GO" id="GO:0009252">
    <property type="term" value="P:peptidoglycan biosynthetic process"/>
    <property type="evidence" value="ECO:0007669"/>
    <property type="project" value="TreeGrafter"/>
</dbReference>
<dbReference type="InterPro" id="IPR000821">
    <property type="entry name" value="Ala_racemase"/>
</dbReference>
<dbReference type="Gene3D" id="2.40.37.10">
    <property type="entry name" value="Lyase, Ornithine Decarboxylase, Chain A, domain 1"/>
    <property type="match status" value="2"/>
</dbReference>
<evidence type="ECO:0000313" key="7">
    <source>
        <dbReference type="Proteomes" id="UP000543598"/>
    </source>
</evidence>
<dbReference type="SUPFAM" id="SSF51419">
    <property type="entry name" value="PLP-binding barrel"/>
    <property type="match status" value="1"/>
</dbReference>
<name>A0A7Y2M0H3_9MICO</name>
<evidence type="ECO:0000256" key="1">
    <source>
        <dbReference type="ARBA" id="ARBA00001933"/>
    </source>
</evidence>
<evidence type="ECO:0000256" key="4">
    <source>
        <dbReference type="PIRSR" id="PIRSR600821-50"/>
    </source>
</evidence>
<feature type="modified residue" description="N6-(pyridoxal phosphate)lysine" evidence="4">
    <location>
        <position position="33"/>
    </location>
</feature>
<protein>
    <submittedName>
        <fullName evidence="6">Alanine racemase</fullName>
    </submittedName>
</protein>
<feature type="domain" description="Alanine racemase C-terminal" evidence="5">
    <location>
        <begin position="236"/>
        <end position="338"/>
    </location>
</feature>